<dbReference type="EMBL" id="QLMK01000014">
    <property type="protein sequence ID" value="RAK26395.1"/>
    <property type="molecule type" value="Genomic_DNA"/>
</dbReference>
<keyword evidence="3" id="KW-1003">Cell membrane</keyword>
<evidence type="ECO:0000256" key="7">
    <source>
        <dbReference type="SAM" id="Phobius"/>
    </source>
</evidence>
<dbReference type="PANTHER" id="PTHR40074">
    <property type="entry name" value="O-ACETYLTRANSFERASE WECH"/>
    <property type="match status" value="1"/>
</dbReference>
<evidence type="ECO:0000256" key="6">
    <source>
        <dbReference type="ARBA" id="ARBA00023136"/>
    </source>
</evidence>
<dbReference type="PANTHER" id="PTHR40074:SF2">
    <property type="entry name" value="O-ACETYLTRANSFERASE WECH"/>
    <property type="match status" value="1"/>
</dbReference>
<feature type="transmembrane region" description="Helical" evidence="7">
    <location>
        <begin position="86"/>
        <end position="106"/>
    </location>
</feature>
<feature type="transmembrane region" description="Helical" evidence="7">
    <location>
        <begin position="222"/>
        <end position="240"/>
    </location>
</feature>
<organism evidence="9 10">
    <name type="scientific">Falsochrobactrum ovis</name>
    <dbReference type="NCBI Taxonomy" id="1293442"/>
    <lineage>
        <taxon>Bacteria</taxon>
        <taxon>Pseudomonadati</taxon>
        <taxon>Pseudomonadota</taxon>
        <taxon>Alphaproteobacteria</taxon>
        <taxon>Hyphomicrobiales</taxon>
        <taxon>Brucellaceae</taxon>
        <taxon>Falsochrobactrum</taxon>
    </lineage>
</organism>
<sequence length="368" mass="41963">MPIEIRKRITLLRPMLIALVVSAHVPYTLYNPSTKDIEATFTAFLNLMITGVLSPVGMPVLSVIFGYLSVSSLQKYGYSSLIQKKIATIIVPMVVWNFAFAALIYWGQSHGWPARPDLKLFNGNWASWVNALFAVNQIPANGPLYFLREIFLCFLISPLLIVLSKNKRLALALLLISAIMIVYARPLPLIFRFEIYAWFFFGIFAYNHELASISINSRHENAILSAGIFAVPLIAMSFFYNKSTFNTVDKALTLFGPIYFWILSGRLLNTQVGQGLMHYSRYSFTVFLSHAFVISACWQIWSIFIGSSPFDNFVIFGIFCTAVIFIVAPVFYHSFHWWIHQLGYNKLQQNRSSVVDRAHQIHPVHQTH</sequence>
<reference evidence="9 10" key="1">
    <citation type="submission" date="2018-06" db="EMBL/GenBank/DDBJ databases">
        <title>Genomic Encyclopedia of Type Strains, Phase IV (KMG-IV): sequencing the most valuable type-strain genomes for metagenomic binning, comparative biology and taxonomic classification.</title>
        <authorList>
            <person name="Goeker M."/>
        </authorList>
    </citation>
    <scope>NUCLEOTIDE SEQUENCE [LARGE SCALE GENOMIC DNA]</scope>
    <source>
        <strain evidence="9 10">DSM 26720</strain>
    </source>
</reference>
<feature type="transmembrane region" description="Helical" evidence="7">
    <location>
        <begin position="313"/>
        <end position="332"/>
    </location>
</feature>
<evidence type="ECO:0000259" key="8">
    <source>
        <dbReference type="Pfam" id="PF01757"/>
    </source>
</evidence>
<dbReference type="Proteomes" id="UP000249453">
    <property type="component" value="Unassembled WGS sequence"/>
</dbReference>
<comment type="subcellular location">
    <subcellularLocation>
        <location evidence="1">Cell membrane</location>
        <topology evidence="1">Multi-pass membrane protein</topology>
    </subcellularLocation>
</comment>
<feature type="transmembrane region" description="Helical" evidence="7">
    <location>
        <begin position="145"/>
        <end position="163"/>
    </location>
</feature>
<dbReference type="AlphaFoldDB" id="A0A364JSU5"/>
<evidence type="ECO:0000256" key="5">
    <source>
        <dbReference type="ARBA" id="ARBA00022989"/>
    </source>
</evidence>
<dbReference type="GO" id="GO:0005886">
    <property type="term" value="C:plasma membrane"/>
    <property type="evidence" value="ECO:0007669"/>
    <property type="project" value="UniProtKB-SubCell"/>
</dbReference>
<feature type="transmembrane region" description="Helical" evidence="7">
    <location>
        <begin position="41"/>
        <end position="65"/>
    </location>
</feature>
<protein>
    <submittedName>
        <fullName evidence="9">Succinoglycan biosynthesis protein ExoH</fullName>
    </submittedName>
</protein>
<feature type="transmembrane region" description="Helical" evidence="7">
    <location>
        <begin position="12"/>
        <end position="29"/>
    </location>
</feature>
<accession>A0A364JSU5</accession>
<keyword evidence="6 7" id="KW-0472">Membrane</keyword>
<dbReference type="GO" id="GO:0016413">
    <property type="term" value="F:O-acetyltransferase activity"/>
    <property type="evidence" value="ECO:0007669"/>
    <property type="project" value="TreeGrafter"/>
</dbReference>
<comment type="similarity">
    <text evidence="2">Belongs to the acyltransferase 3 family.</text>
</comment>
<dbReference type="GO" id="GO:0009246">
    <property type="term" value="P:enterobacterial common antigen biosynthetic process"/>
    <property type="evidence" value="ECO:0007669"/>
    <property type="project" value="TreeGrafter"/>
</dbReference>
<feature type="transmembrane region" description="Helical" evidence="7">
    <location>
        <begin position="170"/>
        <end position="189"/>
    </location>
</feature>
<dbReference type="Pfam" id="PF01757">
    <property type="entry name" value="Acyl_transf_3"/>
    <property type="match status" value="1"/>
</dbReference>
<evidence type="ECO:0000256" key="4">
    <source>
        <dbReference type="ARBA" id="ARBA00022692"/>
    </source>
</evidence>
<dbReference type="InterPro" id="IPR002656">
    <property type="entry name" value="Acyl_transf_3_dom"/>
</dbReference>
<keyword evidence="10" id="KW-1185">Reference proteome</keyword>
<evidence type="ECO:0000313" key="10">
    <source>
        <dbReference type="Proteomes" id="UP000249453"/>
    </source>
</evidence>
<keyword evidence="5 7" id="KW-1133">Transmembrane helix</keyword>
<name>A0A364JSU5_9HYPH</name>
<gene>
    <name evidence="9" type="ORF">C7374_11481</name>
</gene>
<evidence type="ECO:0000256" key="1">
    <source>
        <dbReference type="ARBA" id="ARBA00004651"/>
    </source>
</evidence>
<proteinExistence type="inferred from homology"/>
<evidence type="ECO:0000313" key="9">
    <source>
        <dbReference type="EMBL" id="RAK26395.1"/>
    </source>
</evidence>
<evidence type="ECO:0000256" key="3">
    <source>
        <dbReference type="ARBA" id="ARBA00022475"/>
    </source>
</evidence>
<feature type="transmembrane region" description="Helical" evidence="7">
    <location>
        <begin position="252"/>
        <end position="269"/>
    </location>
</feature>
<comment type="caution">
    <text evidence="9">The sequence shown here is derived from an EMBL/GenBank/DDBJ whole genome shotgun (WGS) entry which is preliminary data.</text>
</comment>
<evidence type="ECO:0000256" key="2">
    <source>
        <dbReference type="ARBA" id="ARBA00007400"/>
    </source>
</evidence>
<dbReference type="RefSeq" id="WP_111576108.1">
    <property type="nucleotide sequence ID" value="NZ_JBHEEY010000010.1"/>
</dbReference>
<feature type="transmembrane region" description="Helical" evidence="7">
    <location>
        <begin position="195"/>
        <end position="215"/>
    </location>
</feature>
<keyword evidence="4 7" id="KW-0812">Transmembrane</keyword>
<feature type="transmembrane region" description="Helical" evidence="7">
    <location>
        <begin position="281"/>
        <end position="301"/>
    </location>
</feature>
<feature type="domain" description="Acyltransferase 3" evidence="8">
    <location>
        <begin position="8"/>
        <end position="327"/>
    </location>
</feature>